<name>A0ABU8FLR4_9BACI</name>
<evidence type="ECO:0000256" key="3">
    <source>
        <dbReference type="SAM" id="SignalP"/>
    </source>
</evidence>
<dbReference type="SMART" id="SM00642">
    <property type="entry name" value="Aamy"/>
    <property type="match status" value="1"/>
</dbReference>
<keyword evidence="6" id="KW-1185">Reference proteome</keyword>
<feature type="signal peptide" evidence="3">
    <location>
        <begin position="1"/>
        <end position="39"/>
    </location>
</feature>
<dbReference type="CDD" id="cd02857">
    <property type="entry name" value="E_set_CDase_PDE_N"/>
    <property type="match status" value="1"/>
</dbReference>
<dbReference type="InterPro" id="IPR006047">
    <property type="entry name" value="GH13_cat_dom"/>
</dbReference>
<dbReference type="InterPro" id="IPR017853">
    <property type="entry name" value="GH"/>
</dbReference>
<dbReference type="Gene3D" id="3.20.20.80">
    <property type="entry name" value="Glycosidases"/>
    <property type="match status" value="1"/>
</dbReference>
<comment type="caution">
    <text evidence="5">The sequence shown here is derived from an EMBL/GenBank/DDBJ whole genome shotgun (WGS) entry which is preliminary data.</text>
</comment>
<keyword evidence="2" id="KW-0326">Glycosidase</keyword>
<evidence type="ECO:0000313" key="6">
    <source>
        <dbReference type="Proteomes" id="UP001372526"/>
    </source>
</evidence>
<dbReference type="Gene3D" id="2.60.40.10">
    <property type="entry name" value="Immunoglobulins"/>
    <property type="match status" value="1"/>
</dbReference>
<feature type="chain" id="PRO_5047063977" evidence="3">
    <location>
        <begin position="40"/>
        <end position="681"/>
    </location>
</feature>
<sequence length="681" mass="74827">MGKLKKDKKTRSFMQTIALSTLVLGTSLLYAPASSSAYAATNDNNVEWNGLFHDQGPVYDSAPEPTSAQTVTLKFRTFKGDTTGVNIKYYDTADGSFRVIPMSWVSGDSTGTFDYWQGTIPASSSRKYYRFQITDGSSSVWYNANGPSASEPSSGDFHIIPNFKTPDWMKNGVMYQIFPDRFYNGDSSNDVQTGAYTYDGTSTEKKAWGSSVYAGSGHTNNLVFFGGDLAGVNQKLGYIKQTLGANIIYLNPIFKSPSNHKYDTQDYMAVDPAFGTNETLKALSSSVHSTANGEKGYLVLDGVFNHTGDTHTWFDKYNQSSSLGAFESQSSQWSNYYTFQSWPNTYASFLGFNSLPKLDYGASGSPVRNQIYNNSDSVAKTYVKAPYNIDGWRLDAPQYTDAGGADAGGGNGGSLVNHQIWSEFRSAVKSVNGNAAIFGEYWGNANSWTNQGNQWDSATNFDGFTQPVSEWITGKDFNSNAASISTSGFDSWLRGTRANYPTNVQQAMSNHLSNHDISRFGERAGGDIWKTYLALIFQMTYIGTPTIYYGDEYGMMGGADPDNRRTFDWSQGTTSNRAVALTQKLISIRNQYPALRTGSFMTLQTDDANKIYSYGRFDKENRIAVVLNNDSTGHSVTVPVWQLSMQNGSVVTDKLTGKTYTVQSGTVTLTVDGHYGAILAQ</sequence>
<feature type="domain" description="Glycosyl hydrolase family 13 catalytic" evidence="4">
    <location>
        <begin position="176"/>
        <end position="589"/>
    </location>
</feature>
<dbReference type="CDD" id="cd11338">
    <property type="entry name" value="AmyAc_CMD"/>
    <property type="match status" value="1"/>
</dbReference>
<accession>A0ABU8FLR4</accession>
<keyword evidence="3" id="KW-0732">Signal</keyword>
<keyword evidence="1 5" id="KW-0378">Hydrolase</keyword>
<dbReference type="InterPro" id="IPR004185">
    <property type="entry name" value="Glyco_hydro_13_lg-like_dom"/>
</dbReference>
<dbReference type="PANTHER" id="PTHR10357:SF210">
    <property type="entry name" value="MALTODEXTRIN GLUCOSIDASE"/>
    <property type="match status" value="1"/>
</dbReference>
<dbReference type="InterPro" id="IPR013780">
    <property type="entry name" value="Glyco_hydro_b"/>
</dbReference>
<dbReference type="SUPFAM" id="SSF51445">
    <property type="entry name" value="(Trans)glycosidases"/>
    <property type="match status" value="1"/>
</dbReference>
<organism evidence="5 6">
    <name type="scientific">Bacillus bruguierae</name>
    <dbReference type="NCBI Taxonomy" id="3127667"/>
    <lineage>
        <taxon>Bacteria</taxon>
        <taxon>Bacillati</taxon>
        <taxon>Bacillota</taxon>
        <taxon>Bacilli</taxon>
        <taxon>Bacillales</taxon>
        <taxon>Bacillaceae</taxon>
        <taxon>Bacillus</taxon>
    </lineage>
</organism>
<dbReference type="Pfam" id="PF02903">
    <property type="entry name" value="Alpha-amylase_N"/>
    <property type="match status" value="1"/>
</dbReference>
<protein>
    <submittedName>
        <fullName evidence="5">Glycoside hydrolase family 13 protein</fullName>
    </submittedName>
</protein>
<evidence type="ECO:0000256" key="2">
    <source>
        <dbReference type="ARBA" id="ARBA00023295"/>
    </source>
</evidence>
<proteinExistence type="predicted"/>
<dbReference type="Gene3D" id="2.60.40.1180">
    <property type="entry name" value="Golgi alpha-mannosidase II"/>
    <property type="match status" value="1"/>
</dbReference>
<dbReference type="InterPro" id="IPR013783">
    <property type="entry name" value="Ig-like_fold"/>
</dbReference>
<dbReference type="SUPFAM" id="SSF81296">
    <property type="entry name" value="E set domains"/>
    <property type="match status" value="1"/>
</dbReference>
<dbReference type="Proteomes" id="UP001372526">
    <property type="component" value="Unassembled WGS sequence"/>
</dbReference>
<dbReference type="GO" id="GO:0016787">
    <property type="term" value="F:hydrolase activity"/>
    <property type="evidence" value="ECO:0007669"/>
    <property type="project" value="UniProtKB-KW"/>
</dbReference>
<gene>
    <name evidence="5" type="ORF">WAZ07_19685</name>
</gene>
<evidence type="ECO:0000256" key="1">
    <source>
        <dbReference type="ARBA" id="ARBA00022801"/>
    </source>
</evidence>
<dbReference type="SUPFAM" id="SSF51011">
    <property type="entry name" value="Glycosyl hydrolase domain"/>
    <property type="match status" value="1"/>
</dbReference>
<evidence type="ECO:0000259" key="4">
    <source>
        <dbReference type="SMART" id="SM00642"/>
    </source>
</evidence>
<dbReference type="RefSeq" id="WP_336473791.1">
    <property type="nucleotide sequence ID" value="NZ_JBAWSX010000014.1"/>
</dbReference>
<evidence type="ECO:0000313" key="5">
    <source>
        <dbReference type="EMBL" id="MEI4803448.1"/>
    </source>
</evidence>
<dbReference type="InterPro" id="IPR014756">
    <property type="entry name" value="Ig_E-set"/>
</dbReference>
<dbReference type="PANTHER" id="PTHR10357">
    <property type="entry name" value="ALPHA-AMYLASE FAMILY MEMBER"/>
    <property type="match status" value="1"/>
</dbReference>
<dbReference type="EMBL" id="JBAWSX010000014">
    <property type="protein sequence ID" value="MEI4803448.1"/>
    <property type="molecule type" value="Genomic_DNA"/>
</dbReference>
<reference evidence="5 6" key="1">
    <citation type="submission" date="2024-01" db="EMBL/GenBank/DDBJ databases">
        <title>Seven novel Bacillus-like species.</title>
        <authorList>
            <person name="Liu G."/>
        </authorList>
    </citation>
    <scope>NUCLEOTIDE SEQUENCE [LARGE SCALE GENOMIC DNA]</scope>
    <source>
        <strain evidence="5 6">FJAT-51639</strain>
    </source>
</reference>
<dbReference type="Pfam" id="PF00128">
    <property type="entry name" value="Alpha-amylase"/>
    <property type="match status" value="1"/>
</dbReference>